<evidence type="ECO:0000313" key="1">
    <source>
        <dbReference type="EMBL" id="RFZ85221.1"/>
    </source>
</evidence>
<reference evidence="1 2" key="1">
    <citation type="submission" date="2018-08" db="EMBL/GenBank/DDBJ databases">
        <title>Mucilaginibacter terrae sp. nov., isolated from manganese diggings.</title>
        <authorList>
            <person name="Huang Y."/>
            <person name="Zhou Z."/>
        </authorList>
    </citation>
    <scope>NUCLEOTIDE SEQUENCE [LARGE SCALE GENOMIC DNA]</scope>
    <source>
        <strain evidence="1 2">ZH6</strain>
    </source>
</reference>
<evidence type="ECO:0000313" key="2">
    <source>
        <dbReference type="Proteomes" id="UP000260823"/>
    </source>
</evidence>
<proteinExistence type="predicted"/>
<keyword evidence="2" id="KW-1185">Reference proteome</keyword>
<organism evidence="1 2">
    <name type="scientific">Mucilaginibacter terrenus</name>
    <dbReference type="NCBI Taxonomy" id="2482727"/>
    <lineage>
        <taxon>Bacteria</taxon>
        <taxon>Pseudomonadati</taxon>
        <taxon>Bacteroidota</taxon>
        <taxon>Sphingobacteriia</taxon>
        <taxon>Sphingobacteriales</taxon>
        <taxon>Sphingobacteriaceae</taxon>
        <taxon>Mucilaginibacter</taxon>
    </lineage>
</organism>
<sequence>MLRLLNSRENWNALGANSITTAKSLLGQRFDLVLLGNGLSSLDEDSFTIYVAENYPETKVCIHYGGGSGLLFSEVRQTLCI</sequence>
<comment type="caution">
    <text evidence="1">The sequence shown here is derived from an EMBL/GenBank/DDBJ whole genome shotgun (WGS) entry which is preliminary data.</text>
</comment>
<dbReference type="EMBL" id="QWDE01000001">
    <property type="protein sequence ID" value="RFZ85221.1"/>
    <property type="molecule type" value="Genomic_DNA"/>
</dbReference>
<dbReference type="AlphaFoldDB" id="A0A3E2NWC4"/>
<dbReference type="Proteomes" id="UP000260823">
    <property type="component" value="Unassembled WGS sequence"/>
</dbReference>
<protein>
    <submittedName>
        <fullName evidence="1">Uncharacterized protein</fullName>
    </submittedName>
</protein>
<name>A0A3E2NWC4_9SPHI</name>
<gene>
    <name evidence="1" type="ORF">DYU05_06360</name>
</gene>
<accession>A0A3E2NWC4</accession>